<evidence type="ECO:0008006" key="4">
    <source>
        <dbReference type="Google" id="ProtNLM"/>
    </source>
</evidence>
<dbReference type="AlphaFoldDB" id="A0A1U7NX86"/>
<keyword evidence="3" id="KW-1185">Reference proteome</keyword>
<keyword evidence="1" id="KW-1133">Transmembrane helix</keyword>
<dbReference type="InterPro" id="IPR014562">
    <property type="entry name" value="UCP030959_TPR_rpt-cont"/>
</dbReference>
<keyword evidence="1" id="KW-0812">Transmembrane</keyword>
<evidence type="ECO:0000313" key="3">
    <source>
        <dbReference type="Proteomes" id="UP000186607"/>
    </source>
</evidence>
<comment type="caution">
    <text evidence="2">The sequence shown here is derived from an EMBL/GenBank/DDBJ whole genome shotgun (WGS) entry which is preliminary data.</text>
</comment>
<dbReference type="STRING" id="249408.BOO71_0008530"/>
<keyword evidence="1" id="KW-0472">Membrane</keyword>
<dbReference type="InterPro" id="IPR011990">
    <property type="entry name" value="TPR-like_helical_dom_sf"/>
</dbReference>
<feature type="transmembrane region" description="Helical" evidence="1">
    <location>
        <begin position="37"/>
        <end position="66"/>
    </location>
</feature>
<reference evidence="2 3" key="1">
    <citation type="submission" date="2017-01" db="EMBL/GenBank/DDBJ databases">
        <title>Genome Analysis of Deinococcus marmoris KOPRI26562.</title>
        <authorList>
            <person name="Kim J.H."/>
            <person name="Oh H.-M."/>
        </authorList>
    </citation>
    <scope>NUCLEOTIDE SEQUENCE [LARGE SCALE GENOMIC DNA]</scope>
    <source>
        <strain evidence="2 3">KOPRI26562</strain>
    </source>
</reference>
<sequence length="266" mass="28784">MVQMDVIQPYLPLIFNVLRGLAVVGLVHAIVTRQQIFWMFLLGFGALLGSIFGMLGALAYTFLVLIPALRGSGRVAGQAVSRGVEALKPLDTRIRESQAQLDESDTLANRAGLAALLARAGRRDEAQATLDPLLRGIYADDPVVLLTSAELDLARGNPAGAEGRLNAVDLKTSAATRTRALTLLAQAQETQGKPQADATYQDALTAAITEEPRARYAAYLVKQGRAAEAQTVLDAIAKTESRATALYRRQEREWFDLASGLRRELK</sequence>
<organism evidence="2 3">
    <name type="scientific">Deinococcus marmoris</name>
    <dbReference type="NCBI Taxonomy" id="249408"/>
    <lineage>
        <taxon>Bacteria</taxon>
        <taxon>Thermotogati</taxon>
        <taxon>Deinococcota</taxon>
        <taxon>Deinococci</taxon>
        <taxon>Deinococcales</taxon>
        <taxon>Deinococcaceae</taxon>
        <taxon>Deinococcus</taxon>
    </lineage>
</organism>
<evidence type="ECO:0000256" key="1">
    <source>
        <dbReference type="SAM" id="Phobius"/>
    </source>
</evidence>
<dbReference type="PIRSF" id="PIRSF030959">
    <property type="entry name" value="UCP030959"/>
    <property type="match status" value="1"/>
</dbReference>
<dbReference type="Gene3D" id="1.25.40.10">
    <property type="entry name" value="Tetratricopeptide repeat domain"/>
    <property type="match status" value="1"/>
</dbReference>
<feature type="transmembrane region" description="Helical" evidence="1">
    <location>
        <begin position="12"/>
        <end position="31"/>
    </location>
</feature>
<dbReference type="eggNOG" id="COG4700">
    <property type="taxonomic scope" value="Bacteria"/>
</dbReference>
<accession>A0A1U7NX86</accession>
<name>A0A1U7NX86_9DEIO</name>
<dbReference type="Proteomes" id="UP000186607">
    <property type="component" value="Unassembled WGS sequence"/>
</dbReference>
<dbReference type="EMBL" id="MSTI01000095">
    <property type="protein sequence ID" value="OLV17517.1"/>
    <property type="molecule type" value="Genomic_DNA"/>
</dbReference>
<protein>
    <recommendedName>
        <fullName evidence="4">Tetratricopeptide repeat protein</fullName>
    </recommendedName>
</protein>
<gene>
    <name evidence="2" type="ORF">BOO71_0008530</name>
</gene>
<proteinExistence type="predicted"/>
<evidence type="ECO:0000313" key="2">
    <source>
        <dbReference type="EMBL" id="OLV17517.1"/>
    </source>
</evidence>